<keyword evidence="2" id="KW-1133">Transmembrane helix</keyword>
<reference evidence="3" key="1">
    <citation type="submission" date="2021-02" db="EMBL/GenBank/DDBJ databases">
        <authorList>
            <person name="Dougan E. K."/>
            <person name="Rhodes N."/>
            <person name="Thang M."/>
            <person name="Chan C."/>
        </authorList>
    </citation>
    <scope>NUCLEOTIDE SEQUENCE</scope>
</reference>
<gene>
    <name evidence="3" type="ORF">PGLA1383_LOCUS51091</name>
</gene>
<feature type="transmembrane region" description="Helical" evidence="2">
    <location>
        <begin position="210"/>
        <end position="233"/>
    </location>
</feature>
<evidence type="ECO:0000256" key="1">
    <source>
        <dbReference type="SAM" id="MobiDB-lite"/>
    </source>
</evidence>
<dbReference type="AlphaFoldDB" id="A0A813HBU3"/>
<keyword evidence="2" id="KW-0472">Membrane</keyword>
<organism evidence="3 4">
    <name type="scientific">Polarella glacialis</name>
    <name type="common">Dinoflagellate</name>
    <dbReference type="NCBI Taxonomy" id="89957"/>
    <lineage>
        <taxon>Eukaryota</taxon>
        <taxon>Sar</taxon>
        <taxon>Alveolata</taxon>
        <taxon>Dinophyceae</taxon>
        <taxon>Suessiales</taxon>
        <taxon>Suessiaceae</taxon>
        <taxon>Polarella</taxon>
    </lineage>
</organism>
<sequence length="332" mass="36402">MAFDREPPVSVCQAQLFNKEELACFFGVMLGLLSVLGFVVSSTSSTEQINAQRWVKREWAESYCTVEDAGIAYRGSCALDSMHSSVYHNYAECMGPSETGGKTLVDSMIRRWKLSPAGQCANRADYMYAGQEDRLAMGIQMEEEALADDEATLGDGDRDGDSDDEEERRRCFELEVRTSTSVEIHTPSDECIVSFAGMDSLEAEVHASRMGYRMAAIVCGFLCGVLVCCATFWQLRDDGKKSTYSGYEAGFYHHAIPTNDPTPEIPLSDRVQRIMNVAAARLTETSPAASGENSLRAFGGGGSHRTIQVLAPDGSRSVLNRNLAADFLDVLR</sequence>
<name>A0A813HBU3_POLGL</name>
<feature type="region of interest" description="Disordered" evidence="1">
    <location>
        <begin position="146"/>
        <end position="169"/>
    </location>
</feature>
<accession>A0A813HBU3</accession>
<evidence type="ECO:0000313" key="4">
    <source>
        <dbReference type="Proteomes" id="UP000654075"/>
    </source>
</evidence>
<feature type="compositionally biased region" description="Acidic residues" evidence="1">
    <location>
        <begin position="146"/>
        <end position="166"/>
    </location>
</feature>
<evidence type="ECO:0008006" key="5">
    <source>
        <dbReference type="Google" id="ProtNLM"/>
    </source>
</evidence>
<keyword evidence="2" id="KW-0812">Transmembrane</keyword>
<dbReference type="Proteomes" id="UP000654075">
    <property type="component" value="Unassembled WGS sequence"/>
</dbReference>
<evidence type="ECO:0000313" key="3">
    <source>
        <dbReference type="EMBL" id="CAE8635496.1"/>
    </source>
</evidence>
<feature type="transmembrane region" description="Helical" evidence="2">
    <location>
        <begin position="22"/>
        <end position="40"/>
    </location>
</feature>
<comment type="caution">
    <text evidence="3">The sequence shown here is derived from an EMBL/GenBank/DDBJ whole genome shotgun (WGS) entry which is preliminary data.</text>
</comment>
<protein>
    <recommendedName>
        <fullName evidence="5">Transmembrane protein</fullName>
    </recommendedName>
</protein>
<evidence type="ECO:0000256" key="2">
    <source>
        <dbReference type="SAM" id="Phobius"/>
    </source>
</evidence>
<keyword evidence="4" id="KW-1185">Reference proteome</keyword>
<proteinExistence type="predicted"/>
<dbReference type="EMBL" id="CAJNNV010031295">
    <property type="protein sequence ID" value="CAE8635496.1"/>
    <property type="molecule type" value="Genomic_DNA"/>
</dbReference>